<keyword evidence="3 5" id="KW-0862">Zinc</keyword>
<evidence type="ECO:0000256" key="1">
    <source>
        <dbReference type="ARBA" id="ARBA00001947"/>
    </source>
</evidence>
<feature type="domain" description="Enoyl reductase (ER)" evidence="6">
    <location>
        <begin position="24"/>
        <end position="361"/>
    </location>
</feature>
<evidence type="ECO:0000256" key="2">
    <source>
        <dbReference type="ARBA" id="ARBA00022723"/>
    </source>
</evidence>
<dbReference type="Gene3D" id="3.40.50.720">
    <property type="entry name" value="NAD(P)-binding Rossmann-like Domain"/>
    <property type="match status" value="1"/>
</dbReference>
<dbReference type="Gene3D" id="3.90.180.10">
    <property type="entry name" value="Medium-chain alcohol dehydrogenases, catalytic domain"/>
    <property type="match status" value="1"/>
</dbReference>
<dbReference type="PANTHER" id="PTHR43401">
    <property type="entry name" value="L-THREONINE 3-DEHYDROGENASE"/>
    <property type="match status" value="1"/>
</dbReference>
<dbReference type="GO" id="GO:0008270">
    <property type="term" value="F:zinc ion binding"/>
    <property type="evidence" value="ECO:0007669"/>
    <property type="project" value="InterPro"/>
</dbReference>
<dbReference type="eggNOG" id="COG1063">
    <property type="taxonomic scope" value="Bacteria"/>
</dbReference>
<dbReference type="PROSITE" id="PS00059">
    <property type="entry name" value="ADH_ZINC"/>
    <property type="match status" value="1"/>
</dbReference>
<proteinExistence type="inferred from homology"/>
<keyword evidence="8" id="KW-1185">Reference proteome</keyword>
<evidence type="ECO:0000313" key="8">
    <source>
        <dbReference type="Proteomes" id="UP000019225"/>
    </source>
</evidence>
<dbReference type="AlphaFoldDB" id="W5WCV6"/>
<evidence type="ECO:0000256" key="3">
    <source>
        <dbReference type="ARBA" id="ARBA00022833"/>
    </source>
</evidence>
<dbReference type="SUPFAM" id="SSF51735">
    <property type="entry name" value="NAD(P)-binding Rossmann-fold domains"/>
    <property type="match status" value="1"/>
</dbReference>
<organism evidence="7 8">
    <name type="scientific">Kutzneria albida DSM 43870</name>
    <dbReference type="NCBI Taxonomy" id="1449976"/>
    <lineage>
        <taxon>Bacteria</taxon>
        <taxon>Bacillati</taxon>
        <taxon>Actinomycetota</taxon>
        <taxon>Actinomycetes</taxon>
        <taxon>Pseudonocardiales</taxon>
        <taxon>Pseudonocardiaceae</taxon>
        <taxon>Kutzneria</taxon>
    </lineage>
</organism>
<evidence type="ECO:0000313" key="7">
    <source>
        <dbReference type="EMBL" id="AHH98401.1"/>
    </source>
</evidence>
<gene>
    <name evidence="7" type="ORF">KALB_5039</name>
</gene>
<dbReference type="InterPro" id="IPR013149">
    <property type="entry name" value="ADH-like_C"/>
</dbReference>
<dbReference type="GO" id="GO:0016491">
    <property type="term" value="F:oxidoreductase activity"/>
    <property type="evidence" value="ECO:0007669"/>
    <property type="project" value="UniProtKB-KW"/>
</dbReference>
<dbReference type="InterPro" id="IPR036291">
    <property type="entry name" value="NAD(P)-bd_dom_sf"/>
</dbReference>
<dbReference type="PANTHER" id="PTHR43401:SF2">
    <property type="entry name" value="L-THREONINE 3-DEHYDROGENASE"/>
    <property type="match status" value="1"/>
</dbReference>
<dbReference type="SUPFAM" id="SSF50129">
    <property type="entry name" value="GroES-like"/>
    <property type="match status" value="1"/>
</dbReference>
<dbReference type="InterPro" id="IPR002328">
    <property type="entry name" value="ADH_Zn_CS"/>
</dbReference>
<evidence type="ECO:0000259" key="6">
    <source>
        <dbReference type="SMART" id="SM00829"/>
    </source>
</evidence>
<dbReference type="KEGG" id="kal:KALB_5039"/>
<dbReference type="InterPro" id="IPR011032">
    <property type="entry name" value="GroES-like_sf"/>
</dbReference>
<keyword evidence="2 5" id="KW-0479">Metal-binding</keyword>
<dbReference type="Pfam" id="PF08240">
    <property type="entry name" value="ADH_N"/>
    <property type="match status" value="1"/>
</dbReference>
<dbReference type="InterPro" id="IPR013154">
    <property type="entry name" value="ADH-like_N"/>
</dbReference>
<keyword evidence="4" id="KW-0560">Oxidoreductase</keyword>
<name>W5WCV6_9PSEU</name>
<comment type="similarity">
    <text evidence="5">Belongs to the zinc-containing alcohol dehydrogenase family.</text>
</comment>
<dbReference type="InterPro" id="IPR020843">
    <property type="entry name" value="ER"/>
</dbReference>
<evidence type="ECO:0000256" key="4">
    <source>
        <dbReference type="ARBA" id="ARBA00023002"/>
    </source>
</evidence>
<accession>W5WCV6</accession>
<dbReference type="Proteomes" id="UP000019225">
    <property type="component" value="Chromosome"/>
</dbReference>
<dbReference type="HOGENOM" id="CLU_026673_11_2_11"/>
<evidence type="ECO:0000256" key="5">
    <source>
        <dbReference type="RuleBase" id="RU361277"/>
    </source>
</evidence>
<dbReference type="Pfam" id="PF00107">
    <property type="entry name" value="ADH_zinc_N"/>
    <property type="match status" value="1"/>
</dbReference>
<dbReference type="CDD" id="cd08254">
    <property type="entry name" value="hydroxyacyl_CoA_DH"/>
    <property type="match status" value="1"/>
</dbReference>
<protein>
    <recommendedName>
        <fullName evidence="6">Enoyl reductase (ER) domain-containing protein</fullName>
    </recommendedName>
</protein>
<dbReference type="SMART" id="SM00829">
    <property type="entry name" value="PKS_ER"/>
    <property type="match status" value="1"/>
</dbReference>
<reference evidence="7 8" key="1">
    <citation type="journal article" date="2014" name="BMC Genomics">
        <title>Complete genome sequence of producer of the glycopeptide antibiotic Aculeximycin Kutzneria albida DSM 43870T, a representative of minor genus of Pseudonocardiaceae.</title>
        <authorList>
            <person name="Rebets Y."/>
            <person name="Tokovenko B."/>
            <person name="Lushchyk I."/>
            <person name="Ruckert C."/>
            <person name="Zaburannyi N."/>
            <person name="Bechthold A."/>
            <person name="Kalinowski J."/>
            <person name="Luzhetskyy A."/>
        </authorList>
    </citation>
    <scope>NUCLEOTIDE SEQUENCE [LARGE SCALE GENOMIC DNA]</scope>
    <source>
        <strain evidence="7">DSM 43870</strain>
    </source>
</reference>
<dbReference type="EMBL" id="CP007155">
    <property type="protein sequence ID" value="AHH98401.1"/>
    <property type="molecule type" value="Genomic_DNA"/>
</dbReference>
<dbReference type="PATRIC" id="fig|1449976.3.peg.5059"/>
<sequence length="363" mass="37591">MGLPTDGVRRYGGRVSNTMIAGRLDLDSLSFAVEEVPIPEPAADEVLVRVAAAGVCLSDLHLIDGTLRLPGGGGKVTLGHEVSGTVVALGSGVSQGAVEGQRVTLQAGQTCGSCASCQRRRPPCLDVRTRGVNYDGGWAEYALARVDTLVPIPDDLPFDQAAIIPDAVSTPYGAIVATAQVRPAQSVGVWGVGGLGVHGVQVLRFCGAAPIIAIDPLPGARERALRFGADLALDPTAEDFAEQVRAATQGRGLDYAFDFAGVSAVREQAAKVLGLGGALVLVGLTDAPLSVADGTRFSARRQRMLGHYGSLPQHVEELIALAGHHRLDFSGSISGHVKLADAADAVQQLADKVGDPIRLVLVP</sequence>
<dbReference type="STRING" id="1449976.KALB_5039"/>
<comment type="cofactor">
    <cofactor evidence="1 5">
        <name>Zn(2+)</name>
        <dbReference type="ChEBI" id="CHEBI:29105"/>
    </cofactor>
</comment>
<dbReference type="InterPro" id="IPR050129">
    <property type="entry name" value="Zn_alcohol_dh"/>
</dbReference>